<evidence type="ECO:0000256" key="5">
    <source>
        <dbReference type="SAM" id="MobiDB-lite"/>
    </source>
</evidence>
<keyword evidence="1" id="KW-0132">Cell division</keyword>
<reference evidence="9" key="1">
    <citation type="submission" date="2016-11" db="UniProtKB">
        <authorList>
            <consortium name="WormBaseParasite"/>
        </authorList>
    </citation>
    <scope>IDENTIFICATION</scope>
</reference>
<keyword evidence="3" id="KW-0131">Cell cycle</keyword>
<feature type="domain" description="Cyclin C-terminal" evidence="7">
    <location>
        <begin position="354"/>
        <end position="470"/>
    </location>
</feature>
<feature type="compositionally biased region" description="Basic and acidic residues" evidence="5">
    <location>
        <begin position="92"/>
        <end position="111"/>
    </location>
</feature>
<feature type="domain" description="Cyclin-like" evidence="6">
    <location>
        <begin position="261"/>
        <end position="345"/>
    </location>
</feature>
<keyword evidence="2 4" id="KW-0195">Cyclin</keyword>
<feature type="compositionally biased region" description="Acidic residues" evidence="5">
    <location>
        <begin position="81"/>
        <end position="91"/>
    </location>
</feature>
<dbReference type="SUPFAM" id="SSF47954">
    <property type="entry name" value="Cyclin-like"/>
    <property type="match status" value="2"/>
</dbReference>
<evidence type="ECO:0000259" key="7">
    <source>
        <dbReference type="SMART" id="SM01332"/>
    </source>
</evidence>
<evidence type="ECO:0000313" key="8">
    <source>
        <dbReference type="Proteomes" id="UP000095282"/>
    </source>
</evidence>
<feature type="compositionally biased region" description="Low complexity" evidence="5">
    <location>
        <begin position="19"/>
        <end position="39"/>
    </location>
</feature>
<dbReference type="Gene3D" id="1.10.472.10">
    <property type="entry name" value="Cyclin-like"/>
    <property type="match status" value="2"/>
</dbReference>
<dbReference type="PIRSF" id="PIRSF001771">
    <property type="entry name" value="Cyclin_A_B_D_E"/>
    <property type="match status" value="1"/>
</dbReference>
<sequence length="490" mass="56574">MRAALSLKPSNANSTANDVTNNKVTSSKTSTTTATTVKNVPLGKLTRQTGTSNLHREKILVKKPDEPLIKIDSKENFEVYEDPVEDVNKEEEETKNVKEEQKSDEKEKSEDTNNLIDELERKMEEKVRKSRTKKKKFMLTRDNSDNMSRCSEPPSEFSVFNDDDDFDKLSVASSTFTTTVRASFSSINVNSETVNVVEKKKTVIRKKVEKESRDESMFSSDEYFDDILKYMMHRQTQIRPSATYFTRQPQLNEEMRMILIDWFNDVVKEYRLQKETFHLAVKLVDRVLSFLNVGKAQFQLVGTTALMIAAKYEEIFPPEIVEFAVITDNTYRLSEILSMERFILGKFQFVIATPTAAWFGACFAKRMRFTPKMIKALNYLLDLSLIEVHFLEYRPSDIAAAAVCFTNMQFDLEAWPATMEEDTGIKTKDLASPIKNLYRMHTTASSSEYKSIFNKYCEMEEREVALSPAPEEKLREMFPNNFKIARKTPE</sequence>
<name>A0A1I7UIU9_9PELO</name>
<dbReference type="STRING" id="1561998.A0A1I7UIU9"/>
<dbReference type="InterPro" id="IPR036915">
    <property type="entry name" value="Cyclin-like_sf"/>
</dbReference>
<dbReference type="FunFam" id="1.10.472.10:FF:000001">
    <property type="entry name" value="G2/mitotic-specific cyclin"/>
    <property type="match status" value="1"/>
</dbReference>
<dbReference type="InterPro" id="IPR006671">
    <property type="entry name" value="Cyclin_N"/>
</dbReference>
<feature type="region of interest" description="Disordered" evidence="5">
    <location>
        <begin position="1"/>
        <end position="40"/>
    </location>
</feature>
<dbReference type="GO" id="GO:0051301">
    <property type="term" value="P:cell division"/>
    <property type="evidence" value="ECO:0007669"/>
    <property type="project" value="UniProtKB-KW"/>
</dbReference>
<proteinExistence type="inferred from homology"/>
<comment type="similarity">
    <text evidence="4">Belongs to the cyclin family.</text>
</comment>
<dbReference type="Proteomes" id="UP000095282">
    <property type="component" value="Unplaced"/>
</dbReference>
<evidence type="ECO:0000256" key="4">
    <source>
        <dbReference type="RuleBase" id="RU000383"/>
    </source>
</evidence>
<dbReference type="InterPro" id="IPR004367">
    <property type="entry name" value="Cyclin_C-dom"/>
</dbReference>
<dbReference type="WBParaSite" id="Csp11.Scaffold629.g9754.t1">
    <property type="protein sequence ID" value="Csp11.Scaffold629.g9754.t1"/>
    <property type="gene ID" value="Csp11.Scaffold629.g9754"/>
</dbReference>
<organism evidence="8 9">
    <name type="scientific">Caenorhabditis tropicalis</name>
    <dbReference type="NCBI Taxonomy" id="1561998"/>
    <lineage>
        <taxon>Eukaryota</taxon>
        <taxon>Metazoa</taxon>
        <taxon>Ecdysozoa</taxon>
        <taxon>Nematoda</taxon>
        <taxon>Chromadorea</taxon>
        <taxon>Rhabditida</taxon>
        <taxon>Rhabditina</taxon>
        <taxon>Rhabditomorpha</taxon>
        <taxon>Rhabditoidea</taxon>
        <taxon>Rhabditidae</taxon>
        <taxon>Peloderinae</taxon>
        <taxon>Caenorhabditis</taxon>
    </lineage>
</organism>
<dbReference type="PANTHER" id="PTHR10177">
    <property type="entry name" value="CYCLINS"/>
    <property type="match status" value="1"/>
</dbReference>
<feature type="compositionally biased region" description="Polar residues" evidence="5">
    <location>
        <begin position="8"/>
        <end position="18"/>
    </location>
</feature>
<evidence type="ECO:0000256" key="2">
    <source>
        <dbReference type="ARBA" id="ARBA00023127"/>
    </source>
</evidence>
<accession>A0A1I7UIU9</accession>
<evidence type="ECO:0000256" key="1">
    <source>
        <dbReference type="ARBA" id="ARBA00022618"/>
    </source>
</evidence>
<protein>
    <submittedName>
        <fullName evidence="9">G2/mitotic-specific cyclin-B3</fullName>
    </submittedName>
</protein>
<evidence type="ECO:0000259" key="6">
    <source>
        <dbReference type="SMART" id="SM00385"/>
    </source>
</evidence>
<feature type="region of interest" description="Disordered" evidence="5">
    <location>
        <begin position="81"/>
        <end position="116"/>
    </location>
</feature>
<dbReference type="AlphaFoldDB" id="A0A1I7UIU9"/>
<evidence type="ECO:0000256" key="3">
    <source>
        <dbReference type="ARBA" id="ARBA00023306"/>
    </source>
</evidence>
<feature type="domain" description="Cyclin-like" evidence="6">
    <location>
        <begin position="363"/>
        <end position="439"/>
    </location>
</feature>
<keyword evidence="8" id="KW-1185">Reference proteome</keyword>
<dbReference type="GO" id="GO:0016538">
    <property type="term" value="F:cyclin-dependent protein serine/threonine kinase regulator activity"/>
    <property type="evidence" value="ECO:0007669"/>
    <property type="project" value="InterPro"/>
</dbReference>
<dbReference type="Pfam" id="PF00134">
    <property type="entry name" value="Cyclin_N"/>
    <property type="match status" value="1"/>
</dbReference>
<dbReference type="SMART" id="SM01332">
    <property type="entry name" value="Cyclin_C"/>
    <property type="match status" value="1"/>
</dbReference>
<dbReference type="Pfam" id="PF02984">
    <property type="entry name" value="Cyclin_C"/>
    <property type="match status" value="1"/>
</dbReference>
<evidence type="ECO:0000313" key="9">
    <source>
        <dbReference type="WBParaSite" id="Csp11.Scaffold629.g9754.t1"/>
    </source>
</evidence>
<dbReference type="GO" id="GO:0044772">
    <property type="term" value="P:mitotic cell cycle phase transition"/>
    <property type="evidence" value="ECO:0007669"/>
    <property type="project" value="InterPro"/>
</dbReference>
<dbReference type="SMART" id="SM00385">
    <property type="entry name" value="CYCLIN"/>
    <property type="match status" value="2"/>
</dbReference>
<dbReference type="eggNOG" id="KOG0654">
    <property type="taxonomic scope" value="Eukaryota"/>
</dbReference>
<dbReference type="InterPro" id="IPR039361">
    <property type="entry name" value="Cyclin"/>
</dbReference>
<dbReference type="InterPro" id="IPR013763">
    <property type="entry name" value="Cyclin-like_dom"/>
</dbReference>
<dbReference type="InterPro" id="IPR046965">
    <property type="entry name" value="Cyclin_A/B-like"/>
</dbReference>